<sequence length="133" mass="14371">MADDTDTDAWPGYTPEEMLPTDVVERIRLVCSLLHLPVAERHGMPGVALAREGVWKPGEPADHVTVCWNVSDKLFDAAETQGSDGKANHLRGAIDAVEHGLVDALRRGGLRVERASQTQDWRVLGIAGPSPLG</sequence>
<evidence type="ECO:0000313" key="2">
    <source>
        <dbReference type="Proteomes" id="UP001596012"/>
    </source>
</evidence>
<dbReference type="Proteomes" id="UP001596012">
    <property type="component" value="Unassembled WGS sequence"/>
</dbReference>
<organism evidence="1 2">
    <name type="scientific">Streptomyces xiangluensis</name>
    <dbReference type="NCBI Taxonomy" id="2665720"/>
    <lineage>
        <taxon>Bacteria</taxon>
        <taxon>Bacillati</taxon>
        <taxon>Actinomycetota</taxon>
        <taxon>Actinomycetes</taxon>
        <taxon>Kitasatosporales</taxon>
        <taxon>Streptomycetaceae</taxon>
        <taxon>Streptomyces</taxon>
    </lineage>
</organism>
<comment type="caution">
    <text evidence="1">The sequence shown here is derived from an EMBL/GenBank/DDBJ whole genome shotgun (WGS) entry which is preliminary data.</text>
</comment>
<dbReference type="EMBL" id="JBHSFG010000059">
    <property type="protein sequence ID" value="MFC4469191.1"/>
    <property type="molecule type" value="Genomic_DNA"/>
</dbReference>
<reference evidence="2" key="1">
    <citation type="journal article" date="2019" name="Int. J. Syst. Evol. Microbiol.">
        <title>The Global Catalogue of Microorganisms (GCM) 10K type strain sequencing project: providing services to taxonomists for standard genome sequencing and annotation.</title>
        <authorList>
            <consortium name="The Broad Institute Genomics Platform"/>
            <consortium name="The Broad Institute Genome Sequencing Center for Infectious Disease"/>
            <person name="Wu L."/>
            <person name="Ma J."/>
        </authorList>
    </citation>
    <scope>NUCLEOTIDE SEQUENCE [LARGE SCALE GENOMIC DNA]</scope>
    <source>
        <strain evidence="2">DT43</strain>
    </source>
</reference>
<protein>
    <submittedName>
        <fullName evidence="1">Uncharacterized protein</fullName>
    </submittedName>
</protein>
<accession>A0ABV8YY56</accession>
<dbReference type="RefSeq" id="WP_386347758.1">
    <property type="nucleotide sequence ID" value="NZ_JBHSFG010000059.1"/>
</dbReference>
<proteinExistence type="predicted"/>
<evidence type="ECO:0000313" key="1">
    <source>
        <dbReference type="EMBL" id="MFC4469191.1"/>
    </source>
</evidence>
<name>A0ABV8YY56_9ACTN</name>
<keyword evidence="2" id="KW-1185">Reference proteome</keyword>
<gene>
    <name evidence="1" type="ORF">ACFPH6_32515</name>
</gene>